<feature type="transmembrane region" description="Helical" evidence="12">
    <location>
        <begin position="182"/>
        <end position="204"/>
    </location>
</feature>
<evidence type="ECO:0000256" key="2">
    <source>
        <dbReference type="ARBA" id="ARBA00008038"/>
    </source>
</evidence>
<sequence length="257" mass="27507">MDIATVLGIIIAFTLILGSIVVGGGSFQAFYDLPSVCVVIGGSIAAALISFPIKNFFGVFKVTLKSVFYKLDSIPKLIEEIVSLAETARRDGLLALEGRISDISNPFVVLGIQMAVDGTRPEVMEDILRTELDAVATRHRDGKSVLDCMGRFAPAFGMIGTLMGLVIMLGDMSDPSKIGAGMAVALLTTLYGAIMANVVFLPIAEKLGFTNKQELLAMEIIVRGIMAIQSGENPRVIEQKLNTFIPPKLRAKESQAA</sequence>
<evidence type="ECO:0000256" key="3">
    <source>
        <dbReference type="ARBA" id="ARBA00022448"/>
    </source>
</evidence>
<comment type="subcellular location">
    <subcellularLocation>
        <location evidence="1">Cell membrane</location>
        <topology evidence="1">Multi-pass membrane protein</topology>
    </subcellularLocation>
</comment>
<dbReference type="GO" id="GO:1902600">
    <property type="term" value="P:proton transmembrane transport"/>
    <property type="evidence" value="ECO:0007669"/>
    <property type="project" value="UniProtKB-KW"/>
</dbReference>
<dbReference type="EMBL" id="CP042913">
    <property type="protein sequence ID" value="QEG33046.1"/>
    <property type="molecule type" value="Genomic_DNA"/>
</dbReference>
<keyword evidence="6 12" id="KW-0812">Transmembrane</keyword>
<evidence type="ECO:0000256" key="4">
    <source>
        <dbReference type="ARBA" id="ARBA00022475"/>
    </source>
</evidence>
<keyword evidence="16" id="KW-1185">Reference proteome</keyword>
<dbReference type="GO" id="GO:0071978">
    <property type="term" value="P:bacterial-type flagellum-dependent swarming motility"/>
    <property type="evidence" value="ECO:0007669"/>
    <property type="project" value="InterPro"/>
</dbReference>
<evidence type="ECO:0000256" key="5">
    <source>
        <dbReference type="ARBA" id="ARBA00022500"/>
    </source>
</evidence>
<evidence type="ECO:0000256" key="9">
    <source>
        <dbReference type="ARBA" id="ARBA00022989"/>
    </source>
</evidence>
<dbReference type="GO" id="GO:0005886">
    <property type="term" value="C:plasma membrane"/>
    <property type="evidence" value="ECO:0007669"/>
    <property type="project" value="UniProtKB-SubCell"/>
</dbReference>
<reference evidence="15 16" key="1">
    <citation type="submission" date="2019-08" db="EMBL/GenBank/DDBJ databases">
        <title>Deep-cultivation of Planctomycetes and their phenomic and genomic characterization uncovers novel biology.</title>
        <authorList>
            <person name="Wiegand S."/>
            <person name="Jogler M."/>
            <person name="Boedeker C."/>
            <person name="Pinto D."/>
            <person name="Vollmers J."/>
            <person name="Rivas-Marin E."/>
            <person name="Kohn T."/>
            <person name="Peeters S.H."/>
            <person name="Heuer A."/>
            <person name="Rast P."/>
            <person name="Oberbeckmann S."/>
            <person name="Bunk B."/>
            <person name="Jeske O."/>
            <person name="Meyerdierks A."/>
            <person name="Storesund J.E."/>
            <person name="Kallscheuer N."/>
            <person name="Luecker S."/>
            <person name="Lage O.M."/>
            <person name="Pohl T."/>
            <person name="Merkel B.J."/>
            <person name="Hornburger P."/>
            <person name="Mueller R.-W."/>
            <person name="Bruemmer F."/>
            <person name="Labrenz M."/>
            <person name="Spormann A.M."/>
            <person name="Op den Camp H."/>
            <person name="Overmann J."/>
            <person name="Amann R."/>
            <person name="Jetten M.S.M."/>
            <person name="Mascher T."/>
            <person name="Medema M.H."/>
            <person name="Devos D.P."/>
            <person name="Kaster A.-K."/>
            <person name="Ovreas L."/>
            <person name="Rohde M."/>
            <person name="Galperin M.Y."/>
            <person name="Jogler C."/>
        </authorList>
    </citation>
    <scope>NUCLEOTIDE SEQUENCE [LARGE SCALE GENOMIC DNA]</scope>
    <source>
        <strain evidence="15 16">Pr1d</strain>
    </source>
</reference>
<proteinExistence type="inferred from homology"/>
<feature type="domain" description="Motility protein A N-terminal" evidence="14">
    <location>
        <begin position="6"/>
        <end position="92"/>
    </location>
</feature>
<keyword evidence="9 12" id="KW-1133">Transmembrane helix</keyword>
<dbReference type="KEGG" id="bgok:Pr1d_03070"/>
<evidence type="ECO:0000256" key="7">
    <source>
        <dbReference type="ARBA" id="ARBA00022779"/>
    </source>
</evidence>
<feature type="domain" description="MotA/TolQ/ExbB proton channel" evidence="13">
    <location>
        <begin position="102"/>
        <end position="219"/>
    </location>
</feature>
<evidence type="ECO:0000256" key="10">
    <source>
        <dbReference type="ARBA" id="ARBA00023065"/>
    </source>
</evidence>
<dbReference type="PANTHER" id="PTHR30433">
    <property type="entry name" value="CHEMOTAXIS PROTEIN MOTA"/>
    <property type="match status" value="1"/>
</dbReference>
<feature type="transmembrane region" description="Helical" evidence="12">
    <location>
        <begin position="7"/>
        <end position="27"/>
    </location>
</feature>
<keyword evidence="3" id="KW-0813">Transport</keyword>
<dbReference type="InterPro" id="IPR046786">
    <property type="entry name" value="MotA_N"/>
</dbReference>
<dbReference type="GO" id="GO:0006935">
    <property type="term" value="P:chemotaxis"/>
    <property type="evidence" value="ECO:0007669"/>
    <property type="project" value="UniProtKB-KW"/>
</dbReference>
<dbReference type="Proteomes" id="UP000323917">
    <property type="component" value="Chromosome"/>
</dbReference>
<keyword evidence="10" id="KW-0406">Ion transport</keyword>
<feature type="transmembrane region" description="Helical" evidence="12">
    <location>
        <begin position="33"/>
        <end position="51"/>
    </location>
</feature>
<evidence type="ECO:0000256" key="6">
    <source>
        <dbReference type="ARBA" id="ARBA00022692"/>
    </source>
</evidence>
<dbReference type="RefSeq" id="WP_148071856.1">
    <property type="nucleotide sequence ID" value="NZ_CP042913.1"/>
</dbReference>
<evidence type="ECO:0000256" key="12">
    <source>
        <dbReference type="SAM" id="Phobius"/>
    </source>
</evidence>
<keyword evidence="8" id="KW-0375">Hydrogen ion transport</keyword>
<evidence type="ECO:0000259" key="14">
    <source>
        <dbReference type="Pfam" id="PF20560"/>
    </source>
</evidence>
<comment type="similarity">
    <text evidence="2">Belongs to the MotA family.</text>
</comment>
<dbReference type="InterPro" id="IPR002898">
    <property type="entry name" value="MotA_ExbB_proton_chnl"/>
</dbReference>
<accession>A0A5B9Q843</accession>
<dbReference type="Pfam" id="PF01618">
    <property type="entry name" value="MotA_ExbB"/>
    <property type="match status" value="1"/>
</dbReference>
<feature type="transmembrane region" description="Helical" evidence="12">
    <location>
        <begin position="148"/>
        <end position="170"/>
    </location>
</feature>
<dbReference type="OrthoDB" id="9806929at2"/>
<keyword evidence="4" id="KW-1003">Cell membrane</keyword>
<evidence type="ECO:0000259" key="13">
    <source>
        <dbReference type="Pfam" id="PF01618"/>
    </source>
</evidence>
<gene>
    <name evidence="15" type="primary">pomA</name>
    <name evidence="15" type="ORF">Pr1d_03070</name>
</gene>
<evidence type="ECO:0000256" key="11">
    <source>
        <dbReference type="ARBA" id="ARBA00023136"/>
    </source>
</evidence>
<keyword evidence="11 12" id="KW-0472">Membrane</keyword>
<evidence type="ECO:0000313" key="15">
    <source>
        <dbReference type="EMBL" id="QEG33046.1"/>
    </source>
</evidence>
<dbReference type="PANTHER" id="PTHR30433:SF2">
    <property type="entry name" value="MOTILITY PROTEIN A"/>
    <property type="match status" value="1"/>
</dbReference>
<keyword evidence="7" id="KW-0283">Flagellar rotation</keyword>
<dbReference type="InterPro" id="IPR047055">
    <property type="entry name" value="MotA-like"/>
</dbReference>
<evidence type="ECO:0000256" key="8">
    <source>
        <dbReference type="ARBA" id="ARBA00022781"/>
    </source>
</evidence>
<dbReference type="AlphaFoldDB" id="A0A5B9Q843"/>
<protein>
    <submittedName>
        <fullName evidence="15">Chemotaxis protein PomA</fullName>
    </submittedName>
</protein>
<name>A0A5B9Q843_9BACT</name>
<organism evidence="15 16">
    <name type="scientific">Bythopirellula goksoeyrii</name>
    <dbReference type="NCBI Taxonomy" id="1400387"/>
    <lineage>
        <taxon>Bacteria</taxon>
        <taxon>Pseudomonadati</taxon>
        <taxon>Planctomycetota</taxon>
        <taxon>Planctomycetia</taxon>
        <taxon>Pirellulales</taxon>
        <taxon>Lacipirellulaceae</taxon>
        <taxon>Bythopirellula</taxon>
    </lineage>
</organism>
<dbReference type="Pfam" id="PF20560">
    <property type="entry name" value="MotA_N"/>
    <property type="match status" value="1"/>
</dbReference>
<evidence type="ECO:0000256" key="1">
    <source>
        <dbReference type="ARBA" id="ARBA00004651"/>
    </source>
</evidence>
<dbReference type="InterPro" id="IPR000540">
    <property type="entry name" value="Flag_MotA_CS"/>
</dbReference>
<evidence type="ECO:0000313" key="16">
    <source>
        <dbReference type="Proteomes" id="UP000323917"/>
    </source>
</evidence>
<keyword evidence="5" id="KW-0145">Chemotaxis</keyword>
<dbReference type="PROSITE" id="PS01307">
    <property type="entry name" value="MOTA"/>
    <property type="match status" value="1"/>
</dbReference>